<keyword evidence="2" id="KW-1133">Transmembrane helix</keyword>
<feature type="transmembrane region" description="Helical" evidence="2">
    <location>
        <begin position="130"/>
        <end position="152"/>
    </location>
</feature>
<evidence type="ECO:0000256" key="1">
    <source>
        <dbReference type="SAM" id="MobiDB-lite"/>
    </source>
</evidence>
<dbReference type="RefSeq" id="WP_225442193.1">
    <property type="nucleotide sequence ID" value="NZ_CP020472.1"/>
</dbReference>
<gene>
    <name evidence="3" type="ORF">SJ2017_1200</name>
</gene>
<organism evidence="3 4">
    <name type="scientific">Shewanella japonica</name>
    <dbReference type="NCBI Taxonomy" id="93973"/>
    <lineage>
        <taxon>Bacteria</taxon>
        <taxon>Pseudomonadati</taxon>
        <taxon>Pseudomonadota</taxon>
        <taxon>Gammaproteobacteria</taxon>
        <taxon>Alteromonadales</taxon>
        <taxon>Shewanellaceae</taxon>
        <taxon>Shewanella</taxon>
    </lineage>
</organism>
<feature type="transmembrane region" description="Helical" evidence="2">
    <location>
        <begin position="46"/>
        <end position="79"/>
    </location>
</feature>
<name>A0ABM6JH36_9GAMM</name>
<feature type="compositionally biased region" description="Polar residues" evidence="1">
    <location>
        <begin position="1"/>
        <end position="28"/>
    </location>
</feature>
<evidence type="ECO:0000313" key="4">
    <source>
        <dbReference type="Proteomes" id="UP000191820"/>
    </source>
</evidence>
<dbReference type="Proteomes" id="UP000191820">
    <property type="component" value="Chromosome"/>
</dbReference>
<dbReference type="EMBL" id="CP020472">
    <property type="protein sequence ID" value="ARD21527.1"/>
    <property type="molecule type" value="Genomic_DNA"/>
</dbReference>
<feature type="region of interest" description="Disordered" evidence="1">
    <location>
        <begin position="1"/>
        <end position="38"/>
    </location>
</feature>
<sequence length="170" mass="19020">MTDNKNNPQQETELNTDNRTSDQLSEVTDSAPAPQEQDKPLFPKRLIALMCVYVITSVSGLMAQQGVLLCILTLMMVLGVAGRQKAALYMLRAYAILQLALYSALPAIMYDPDNIVAGPTTVDFGFMQMVLSDWVIFTVLIVLALIQVWISFDKAVLKWFKPRMNFNIIS</sequence>
<accession>A0ABM6JH36</accession>
<evidence type="ECO:0000256" key="2">
    <source>
        <dbReference type="SAM" id="Phobius"/>
    </source>
</evidence>
<proteinExistence type="predicted"/>
<keyword evidence="4" id="KW-1185">Reference proteome</keyword>
<keyword evidence="2" id="KW-0472">Membrane</keyword>
<evidence type="ECO:0000313" key="3">
    <source>
        <dbReference type="EMBL" id="ARD21527.1"/>
    </source>
</evidence>
<reference evidence="3 4" key="1">
    <citation type="submission" date="2017-03" db="EMBL/GenBank/DDBJ databases">
        <title>Genome sequencing of Shewanella japonica KCTC 22435.</title>
        <authorList>
            <person name="Kim K.M."/>
        </authorList>
    </citation>
    <scope>NUCLEOTIDE SEQUENCE [LARGE SCALE GENOMIC DNA]</scope>
    <source>
        <strain evidence="3 4">KCTC 22435</strain>
    </source>
</reference>
<keyword evidence="2" id="KW-0812">Transmembrane</keyword>
<protein>
    <submittedName>
        <fullName evidence="3">Uncharacterized protein</fullName>
    </submittedName>
</protein>
<feature type="transmembrane region" description="Helical" evidence="2">
    <location>
        <begin position="91"/>
        <end position="110"/>
    </location>
</feature>